<feature type="compositionally biased region" description="Polar residues" evidence="1">
    <location>
        <begin position="29"/>
        <end position="53"/>
    </location>
</feature>
<proteinExistence type="predicted"/>
<dbReference type="EMBL" id="BLXT01006392">
    <property type="protein sequence ID" value="GFO31327.1"/>
    <property type="molecule type" value="Genomic_DNA"/>
</dbReference>
<accession>A0AAV4CIN3</accession>
<gene>
    <name evidence="2" type="ORF">PoB_005783200</name>
</gene>
<dbReference type="AlphaFoldDB" id="A0AAV4CIN3"/>
<protein>
    <submittedName>
        <fullName evidence="2">Uncharacterized protein</fullName>
    </submittedName>
</protein>
<evidence type="ECO:0000313" key="2">
    <source>
        <dbReference type="EMBL" id="GFO31327.1"/>
    </source>
</evidence>
<keyword evidence="3" id="KW-1185">Reference proteome</keyword>
<feature type="compositionally biased region" description="Basic and acidic residues" evidence="1">
    <location>
        <begin position="9"/>
        <end position="25"/>
    </location>
</feature>
<evidence type="ECO:0000256" key="1">
    <source>
        <dbReference type="SAM" id="MobiDB-lite"/>
    </source>
</evidence>
<name>A0AAV4CIN3_9GAST</name>
<feature type="region of interest" description="Disordered" evidence="1">
    <location>
        <begin position="1"/>
        <end position="53"/>
    </location>
</feature>
<comment type="caution">
    <text evidence="2">The sequence shown here is derived from an EMBL/GenBank/DDBJ whole genome shotgun (WGS) entry which is preliminary data.</text>
</comment>
<sequence>MRGRGRVRMPREYFKKKEEARRRLLAESANHSVRSTHSGPRSQAPSVNLNGQPPYQSVDRDCCLISSVLGAFNEQRLESKKAWEEVMEDNENEMGFETSWVQGWNQNSGPREVETLDATIVLGEEQDEEFKIETVLVDNEVLDVGPYKDNHPDDQPVKGDVYQIPYIYSAGDKTSNGAAAVTSSQITSTAGTTLASSTPRDTASAAEMVEVSDNLPYYSVEEVQKLEDMVVQL</sequence>
<evidence type="ECO:0000313" key="3">
    <source>
        <dbReference type="Proteomes" id="UP000735302"/>
    </source>
</evidence>
<dbReference type="Proteomes" id="UP000735302">
    <property type="component" value="Unassembled WGS sequence"/>
</dbReference>
<reference evidence="2 3" key="1">
    <citation type="journal article" date="2021" name="Elife">
        <title>Chloroplast acquisition without the gene transfer in kleptoplastic sea slugs, Plakobranchus ocellatus.</title>
        <authorList>
            <person name="Maeda T."/>
            <person name="Takahashi S."/>
            <person name="Yoshida T."/>
            <person name="Shimamura S."/>
            <person name="Takaki Y."/>
            <person name="Nagai Y."/>
            <person name="Toyoda A."/>
            <person name="Suzuki Y."/>
            <person name="Arimoto A."/>
            <person name="Ishii H."/>
            <person name="Satoh N."/>
            <person name="Nishiyama T."/>
            <person name="Hasebe M."/>
            <person name="Maruyama T."/>
            <person name="Minagawa J."/>
            <person name="Obokata J."/>
            <person name="Shigenobu S."/>
        </authorList>
    </citation>
    <scope>NUCLEOTIDE SEQUENCE [LARGE SCALE GENOMIC DNA]</scope>
</reference>
<organism evidence="2 3">
    <name type="scientific">Plakobranchus ocellatus</name>
    <dbReference type="NCBI Taxonomy" id="259542"/>
    <lineage>
        <taxon>Eukaryota</taxon>
        <taxon>Metazoa</taxon>
        <taxon>Spiralia</taxon>
        <taxon>Lophotrochozoa</taxon>
        <taxon>Mollusca</taxon>
        <taxon>Gastropoda</taxon>
        <taxon>Heterobranchia</taxon>
        <taxon>Euthyneura</taxon>
        <taxon>Panpulmonata</taxon>
        <taxon>Sacoglossa</taxon>
        <taxon>Placobranchoidea</taxon>
        <taxon>Plakobranchidae</taxon>
        <taxon>Plakobranchus</taxon>
    </lineage>
</organism>